<feature type="transmembrane region" description="Helical" evidence="1">
    <location>
        <begin position="12"/>
        <end position="33"/>
    </location>
</feature>
<evidence type="ECO:0000313" key="2">
    <source>
        <dbReference type="EMBL" id="SVC44841.1"/>
    </source>
</evidence>
<evidence type="ECO:0000256" key="1">
    <source>
        <dbReference type="SAM" id="Phobius"/>
    </source>
</evidence>
<name>A0A382MC66_9ZZZZ</name>
<feature type="transmembrane region" description="Helical" evidence="1">
    <location>
        <begin position="160"/>
        <end position="179"/>
    </location>
</feature>
<accession>A0A382MC66</accession>
<keyword evidence="1" id="KW-1133">Transmembrane helix</keyword>
<gene>
    <name evidence="2" type="ORF">METZ01_LOCUS297695</name>
</gene>
<sequence>MLTISANKLAGICLIIGPLGATIIFILLTVILGDSSIEPTEFSKIATDIVGRTSLETLLALLPPIFLVLTLYGISILRSDMKSGDAVWGLGQMMFAVGVFSSVIASALTKPLEFGLDLSNGETMAALNGAVSSYGGLIFTLGTILIALVYASNKEGGLKIGAYITALAFLVSFVVQLISWVDTSIWTLTGSVAGISYIVVSIWNVFVGRDLLKKA</sequence>
<feature type="transmembrane region" description="Helical" evidence="1">
    <location>
        <begin position="86"/>
        <end position="109"/>
    </location>
</feature>
<protein>
    <recommendedName>
        <fullName evidence="3">DUF4386 domain-containing protein</fullName>
    </recommendedName>
</protein>
<keyword evidence="1" id="KW-0812">Transmembrane</keyword>
<proteinExistence type="predicted"/>
<evidence type="ECO:0008006" key="3">
    <source>
        <dbReference type="Google" id="ProtNLM"/>
    </source>
</evidence>
<keyword evidence="1" id="KW-0472">Membrane</keyword>
<feature type="transmembrane region" description="Helical" evidence="1">
    <location>
        <begin position="53"/>
        <end position="74"/>
    </location>
</feature>
<feature type="transmembrane region" description="Helical" evidence="1">
    <location>
        <begin position="185"/>
        <end position="207"/>
    </location>
</feature>
<reference evidence="2" key="1">
    <citation type="submission" date="2018-05" db="EMBL/GenBank/DDBJ databases">
        <authorList>
            <person name="Lanie J.A."/>
            <person name="Ng W.-L."/>
            <person name="Kazmierczak K.M."/>
            <person name="Andrzejewski T.M."/>
            <person name="Davidsen T.M."/>
            <person name="Wayne K.J."/>
            <person name="Tettelin H."/>
            <person name="Glass J.I."/>
            <person name="Rusch D."/>
            <person name="Podicherti R."/>
            <person name="Tsui H.-C.T."/>
            <person name="Winkler M.E."/>
        </authorList>
    </citation>
    <scope>NUCLEOTIDE SEQUENCE</scope>
</reference>
<dbReference type="EMBL" id="UINC01091799">
    <property type="protein sequence ID" value="SVC44841.1"/>
    <property type="molecule type" value="Genomic_DNA"/>
</dbReference>
<feature type="transmembrane region" description="Helical" evidence="1">
    <location>
        <begin position="129"/>
        <end position="151"/>
    </location>
</feature>
<dbReference type="AlphaFoldDB" id="A0A382MC66"/>
<organism evidence="2">
    <name type="scientific">marine metagenome</name>
    <dbReference type="NCBI Taxonomy" id="408172"/>
    <lineage>
        <taxon>unclassified sequences</taxon>
        <taxon>metagenomes</taxon>
        <taxon>ecological metagenomes</taxon>
    </lineage>
</organism>